<sequence length="140" mass="16058">MYGQNRESSMDGLRVKRLRKIVAEDEKLTSKSKIDLVRFPLCHSALKPHLQRLNHHVALYKHADEAILAKLKPYDDGQGWIRTEDGVLEPVWSCGAALPNSLVNLMDTGDRDEEKEEAEGRKTRMDEFDFDNFSESDGER</sequence>
<dbReference type="AlphaFoldDB" id="A0AAD9NYS9"/>
<reference evidence="2" key="1">
    <citation type="journal article" date="2023" name="Mol. Biol. Evol.">
        <title>Third-Generation Sequencing Reveals the Adaptive Role of the Epigenome in Three Deep-Sea Polychaetes.</title>
        <authorList>
            <person name="Perez M."/>
            <person name="Aroh O."/>
            <person name="Sun Y."/>
            <person name="Lan Y."/>
            <person name="Juniper S.K."/>
            <person name="Young C.R."/>
            <person name="Angers B."/>
            <person name="Qian P.Y."/>
        </authorList>
    </citation>
    <scope>NUCLEOTIDE SEQUENCE</scope>
    <source>
        <strain evidence="2">R07B-5</strain>
    </source>
</reference>
<proteinExistence type="predicted"/>
<evidence type="ECO:0000256" key="1">
    <source>
        <dbReference type="SAM" id="MobiDB-lite"/>
    </source>
</evidence>
<feature type="region of interest" description="Disordered" evidence="1">
    <location>
        <begin position="106"/>
        <end position="140"/>
    </location>
</feature>
<dbReference type="EMBL" id="JAODUO010000249">
    <property type="protein sequence ID" value="KAK2184915.1"/>
    <property type="molecule type" value="Genomic_DNA"/>
</dbReference>
<dbReference type="Proteomes" id="UP001209878">
    <property type="component" value="Unassembled WGS sequence"/>
</dbReference>
<evidence type="ECO:0000313" key="3">
    <source>
        <dbReference type="Proteomes" id="UP001209878"/>
    </source>
</evidence>
<organism evidence="2 3">
    <name type="scientific">Ridgeia piscesae</name>
    <name type="common">Tubeworm</name>
    <dbReference type="NCBI Taxonomy" id="27915"/>
    <lineage>
        <taxon>Eukaryota</taxon>
        <taxon>Metazoa</taxon>
        <taxon>Spiralia</taxon>
        <taxon>Lophotrochozoa</taxon>
        <taxon>Annelida</taxon>
        <taxon>Polychaeta</taxon>
        <taxon>Sedentaria</taxon>
        <taxon>Canalipalpata</taxon>
        <taxon>Sabellida</taxon>
        <taxon>Siboglinidae</taxon>
        <taxon>Ridgeia</taxon>
    </lineage>
</organism>
<comment type="caution">
    <text evidence="2">The sequence shown here is derived from an EMBL/GenBank/DDBJ whole genome shotgun (WGS) entry which is preliminary data.</text>
</comment>
<feature type="compositionally biased region" description="Basic and acidic residues" evidence="1">
    <location>
        <begin position="118"/>
        <end position="127"/>
    </location>
</feature>
<feature type="compositionally biased region" description="Acidic residues" evidence="1">
    <location>
        <begin position="128"/>
        <end position="140"/>
    </location>
</feature>
<accession>A0AAD9NYS9</accession>
<evidence type="ECO:0000313" key="2">
    <source>
        <dbReference type="EMBL" id="KAK2184915.1"/>
    </source>
</evidence>
<protein>
    <submittedName>
        <fullName evidence="2">Uncharacterized protein</fullName>
    </submittedName>
</protein>
<gene>
    <name evidence="2" type="ORF">NP493_249g10000</name>
</gene>
<keyword evidence="3" id="KW-1185">Reference proteome</keyword>
<name>A0AAD9NYS9_RIDPI</name>